<keyword evidence="1" id="KW-0808">Transferase</keyword>
<reference evidence="2" key="1">
    <citation type="journal article" date="2019" name="Plant Biotechnol. J.">
        <title>Genome sequencing of the Australian wild diploid species Gossypium australe highlights disease resistance and delayed gland morphogenesis.</title>
        <authorList>
            <person name="Cai Y."/>
            <person name="Cai X."/>
            <person name="Wang Q."/>
            <person name="Wang P."/>
            <person name="Zhang Y."/>
            <person name="Cai C."/>
            <person name="Xu Y."/>
            <person name="Wang K."/>
            <person name="Zhou Z."/>
            <person name="Wang C."/>
            <person name="Geng S."/>
            <person name="Li B."/>
            <person name="Dong Q."/>
            <person name="Hou Y."/>
            <person name="Wang H."/>
            <person name="Ai P."/>
            <person name="Liu Z."/>
            <person name="Yi F."/>
            <person name="Sun M."/>
            <person name="An G."/>
            <person name="Cheng J."/>
            <person name="Zhang Y."/>
            <person name="Shi Q."/>
            <person name="Xie Y."/>
            <person name="Shi X."/>
            <person name="Chang Y."/>
            <person name="Huang F."/>
            <person name="Chen Y."/>
            <person name="Hong S."/>
            <person name="Mi L."/>
            <person name="Sun Q."/>
            <person name="Zhang L."/>
            <person name="Zhou B."/>
            <person name="Peng R."/>
            <person name="Zhang X."/>
            <person name="Liu F."/>
        </authorList>
    </citation>
    <scope>NUCLEOTIDE SEQUENCE [LARGE SCALE GENOMIC DNA]</scope>
    <source>
        <strain evidence="2">cv. PA1801</strain>
    </source>
</reference>
<accession>A0A5B6WCD5</accession>
<organism evidence="1 2">
    <name type="scientific">Gossypium australe</name>
    <dbReference type="NCBI Taxonomy" id="47621"/>
    <lineage>
        <taxon>Eukaryota</taxon>
        <taxon>Viridiplantae</taxon>
        <taxon>Streptophyta</taxon>
        <taxon>Embryophyta</taxon>
        <taxon>Tracheophyta</taxon>
        <taxon>Spermatophyta</taxon>
        <taxon>Magnoliopsida</taxon>
        <taxon>eudicotyledons</taxon>
        <taxon>Gunneridae</taxon>
        <taxon>Pentapetalae</taxon>
        <taxon>rosids</taxon>
        <taxon>malvids</taxon>
        <taxon>Malvales</taxon>
        <taxon>Malvaceae</taxon>
        <taxon>Malvoideae</taxon>
        <taxon>Gossypium</taxon>
    </lineage>
</organism>
<dbReference type="OrthoDB" id="1111966at2759"/>
<dbReference type="AlphaFoldDB" id="A0A5B6WCD5"/>
<proteinExistence type="predicted"/>
<name>A0A5B6WCD5_9ROSI</name>
<keyword evidence="2" id="KW-1185">Reference proteome</keyword>
<comment type="caution">
    <text evidence="1">The sequence shown here is derived from an EMBL/GenBank/DDBJ whole genome shotgun (WGS) entry which is preliminary data.</text>
</comment>
<dbReference type="GO" id="GO:0003964">
    <property type="term" value="F:RNA-directed DNA polymerase activity"/>
    <property type="evidence" value="ECO:0007669"/>
    <property type="project" value="UniProtKB-KW"/>
</dbReference>
<evidence type="ECO:0000313" key="2">
    <source>
        <dbReference type="Proteomes" id="UP000325315"/>
    </source>
</evidence>
<keyword evidence="1" id="KW-0548">Nucleotidyltransferase</keyword>
<dbReference type="Proteomes" id="UP000325315">
    <property type="component" value="Unassembled WGS sequence"/>
</dbReference>
<keyword evidence="1" id="KW-0695">RNA-directed DNA polymerase</keyword>
<gene>
    <name evidence="1" type="ORF">EPI10_019527</name>
</gene>
<sequence length="184" mass="21345">MQVWAGGGCVRGYSISKGRFSPFVYLEEYLWARELIAEGIIWRIDNGTRVNIWNDPWLPDLENSRLLFQNFIPQLKIVNQLIESETNTWNKELLGGFVDEDQLKRIFAIPINSMVVRKHDATGEFSVKSGYGVLLTELNQNKSYNLPNAENYMDFYKALWTTQIPPKVKIHVWRLFKNFGAAVL</sequence>
<evidence type="ECO:0000313" key="1">
    <source>
        <dbReference type="EMBL" id="KAA3478965.1"/>
    </source>
</evidence>
<dbReference type="EMBL" id="SMMG02000003">
    <property type="protein sequence ID" value="KAA3478965.1"/>
    <property type="molecule type" value="Genomic_DNA"/>
</dbReference>
<protein>
    <submittedName>
        <fullName evidence="1">Non-ltr retroelement reverse transcriptase</fullName>
    </submittedName>
</protein>